<organism evidence="1 2">
    <name type="scientific">Streptomyces mordarskii</name>
    <dbReference type="NCBI Taxonomy" id="1226758"/>
    <lineage>
        <taxon>Bacteria</taxon>
        <taxon>Bacillati</taxon>
        <taxon>Actinomycetota</taxon>
        <taxon>Actinomycetes</taxon>
        <taxon>Kitasatosporales</taxon>
        <taxon>Streptomycetaceae</taxon>
        <taxon>Streptomyces</taxon>
    </lineage>
</organism>
<evidence type="ECO:0000313" key="1">
    <source>
        <dbReference type="EMBL" id="GAA0524014.1"/>
    </source>
</evidence>
<protein>
    <submittedName>
        <fullName evidence="1">Uncharacterized protein</fullName>
    </submittedName>
</protein>
<keyword evidence="2" id="KW-1185">Reference proteome</keyword>
<evidence type="ECO:0000313" key="2">
    <source>
        <dbReference type="Proteomes" id="UP001501576"/>
    </source>
</evidence>
<dbReference type="EMBL" id="BAAABZ010000016">
    <property type="protein sequence ID" value="GAA0524014.1"/>
    <property type="molecule type" value="Genomic_DNA"/>
</dbReference>
<accession>A0ABP3MRP2</accession>
<gene>
    <name evidence="1" type="ORF">GCM10010390_27980</name>
</gene>
<sequence length="73" mass="8103">MPSHPPFYTGYQGRHDPDTPLRLVNGLRPLAPEQGTTARLRHDPDGDCHSLRLSVYRYTGRYPDVTSDVAPGG</sequence>
<dbReference type="Proteomes" id="UP001501576">
    <property type="component" value="Unassembled WGS sequence"/>
</dbReference>
<reference evidence="2" key="1">
    <citation type="journal article" date="2019" name="Int. J. Syst. Evol. Microbiol.">
        <title>The Global Catalogue of Microorganisms (GCM) 10K type strain sequencing project: providing services to taxonomists for standard genome sequencing and annotation.</title>
        <authorList>
            <consortium name="The Broad Institute Genomics Platform"/>
            <consortium name="The Broad Institute Genome Sequencing Center for Infectious Disease"/>
            <person name="Wu L."/>
            <person name="Ma J."/>
        </authorList>
    </citation>
    <scope>NUCLEOTIDE SEQUENCE [LARGE SCALE GENOMIC DNA]</scope>
    <source>
        <strain evidence="2">JCM 5052</strain>
    </source>
</reference>
<comment type="caution">
    <text evidence="1">The sequence shown here is derived from an EMBL/GenBank/DDBJ whole genome shotgun (WGS) entry which is preliminary data.</text>
</comment>
<proteinExistence type="predicted"/>
<name>A0ABP3MRP2_9ACTN</name>